<feature type="transmembrane region" description="Helical" evidence="6">
    <location>
        <begin position="76"/>
        <end position="99"/>
    </location>
</feature>
<proteinExistence type="predicted"/>
<feature type="domain" description="Abscisic acid G-protein coupled receptor-like" evidence="7">
    <location>
        <begin position="314"/>
        <end position="520"/>
    </location>
</feature>
<keyword evidence="2 6" id="KW-0812">Transmembrane</keyword>
<keyword evidence="10" id="KW-1185">Reference proteome</keyword>
<dbReference type="InterPro" id="IPR015672">
    <property type="entry name" value="GPHR/GTG"/>
</dbReference>
<feature type="compositionally biased region" description="Basic and acidic residues" evidence="5">
    <location>
        <begin position="227"/>
        <end position="256"/>
    </location>
</feature>
<feature type="transmembrane region" description="Helical" evidence="6">
    <location>
        <begin position="187"/>
        <end position="211"/>
    </location>
</feature>
<dbReference type="OrthoDB" id="264392at2759"/>
<dbReference type="AlphaFoldDB" id="A0A9P5Q5K8"/>
<evidence type="ECO:0000256" key="5">
    <source>
        <dbReference type="SAM" id="MobiDB-lite"/>
    </source>
</evidence>
<evidence type="ECO:0000256" key="4">
    <source>
        <dbReference type="ARBA" id="ARBA00023136"/>
    </source>
</evidence>
<protein>
    <submittedName>
        <fullName evidence="9">G protein-coupled receptor 89</fullName>
    </submittedName>
</protein>
<keyword evidence="9" id="KW-0675">Receptor</keyword>
<evidence type="ECO:0000259" key="8">
    <source>
        <dbReference type="Pfam" id="PF12537"/>
    </source>
</evidence>
<evidence type="ECO:0000313" key="10">
    <source>
        <dbReference type="Proteomes" id="UP000772434"/>
    </source>
</evidence>
<accession>A0A9P5Q5K8</accession>
<dbReference type="Proteomes" id="UP000772434">
    <property type="component" value="Unassembled WGS sequence"/>
</dbReference>
<feature type="transmembrane region" description="Helical" evidence="6">
    <location>
        <begin position="6"/>
        <end position="25"/>
    </location>
</feature>
<comment type="subcellular location">
    <subcellularLocation>
        <location evidence="1">Membrane</location>
        <topology evidence="1">Multi-pass membrane protein</topology>
    </subcellularLocation>
</comment>
<feature type="transmembrane region" description="Helical" evidence="6">
    <location>
        <begin position="404"/>
        <end position="425"/>
    </location>
</feature>
<feature type="transmembrane region" description="Helical" evidence="6">
    <location>
        <begin position="488"/>
        <end position="516"/>
    </location>
</feature>
<evidence type="ECO:0000313" key="9">
    <source>
        <dbReference type="EMBL" id="KAF9073990.1"/>
    </source>
</evidence>
<organism evidence="9 10">
    <name type="scientific">Rhodocollybia butyracea</name>
    <dbReference type="NCBI Taxonomy" id="206335"/>
    <lineage>
        <taxon>Eukaryota</taxon>
        <taxon>Fungi</taxon>
        <taxon>Dikarya</taxon>
        <taxon>Basidiomycota</taxon>
        <taxon>Agaricomycotina</taxon>
        <taxon>Agaricomycetes</taxon>
        <taxon>Agaricomycetidae</taxon>
        <taxon>Agaricales</taxon>
        <taxon>Marasmiineae</taxon>
        <taxon>Omphalotaceae</taxon>
        <taxon>Rhodocollybia</taxon>
    </lineage>
</organism>
<dbReference type="EMBL" id="JADNRY010000015">
    <property type="protein sequence ID" value="KAF9073990.1"/>
    <property type="molecule type" value="Genomic_DNA"/>
</dbReference>
<name>A0A9P5Q5K8_9AGAR</name>
<keyword evidence="4 6" id="KW-0472">Membrane</keyword>
<evidence type="ECO:0000256" key="3">
    <source>
        <dbReference type="ARBA" id="ARBA00022989"/>
    </source>
</evidence>
<evidence type="ECO:0000259" key="7">
    <source>
        <dbReference type="Pfam" id="PF12430"/>
    </source>
</evidence>
<dbReference type="GO" id="GO:0016020">
    <property type="term" value="C:membrane"/>
    <property type="evidence" value="ECO:0007669"/>
    <property type="project" value="UniProtKB-SubCell"/>
</dbReference>
<sequence>MSIFIESLVLVAVRIALFLSCRSYMLNRLYSNLQTISTPSDEQDDIELDTLPVHSNSNDHFGQRSSKAAHSTISRIVFAGCFSESCILFVLLMCQSVGVLDAKTRLLHWKFSLFALILTILVLGPLIISILITTSSQKSTRKIPFFRIIISLIPVSISLFALSRIPLPQALREDSNIDLITSSLARLIVVGTIILGLLSGFGAVSNSWAYLPSCISSSSSRDQGVPSDRDVEQAERASDRVKEDLTTRKHQLETKRNANSSLDASSGPSWYSRMVPNLRGSDDEAEVAGLQLLYEQMERNLGDLKRRKYDDKFRRTLRGRLYGFIGFSMAIYWLGRIIWTTVNVLIYRNFFASSSSSPSTNYPDLISKILGDLVSFIHRHPPDLSQTTPADLSLLETQEQIKLVARQISLFFVGLVILTSIRLVLRGVSRILSRMTKLKLKRNLGASVMLMLLAQLIGVYLLSTIVQLRNSFPPPEVPSSESGETTNLFSTVPVFEVFGSLFDGAFLFAAATSIVVRWMGGKIGAEWDS</sequence>
<feature type="transmembrane region" description="Helical" evidence="6">
    <location>
        <begin position="145"/>
        <end position="167"/>
    </location>
</feature>
<dbReference type="PANTHER" id="PTHR15948">
    <property type="entry name" value="G-PROTEIN COUPLED RECEPTOR 89-RELATED"/>
    <property type="match status" value="1"/>
</dbReference>
<feature type="transmembrane region" description="Helical" evidence="6">
    <location>
        <begin position="111"/>
        <end position="133"/>
    </location>
</feature>
<evidence type="ECO:0000256" key="2">
    <source>
        <dbReference type="ARBA" id="ARBA00022692"/>
    </source>
</evidence>
<feature type="transmembrane region" description="Helical" evidence="6">
    <location>
        <begin position="321"/>
        <end position="339"/>
    </location>
</feature>
<dbReference type="InterPro" id="IPR025969">
    <property type="entry name" value="ABA_GPCR_dom"/>
</dbReference>
<feature type="transmembrane region" description="Helical" evidence="6">
    <location>
        <begin position="446"/>
        <end position="468"/>
    </location>
</feature>
<comment type="caution">
    <text evidence="9">The sequence shown here is derived from an EMBL/GenBank/DDBJ whole genome shotgun (WGS) entry which is preliminary data.</text>
</comment>
<dbReference type="InterPro" id="IPR022535">
    <property type="entry name" value="Golgi_pH-regulator_cons_dom"/>
</dbReference>
<feature type="compositionally biased region" description="Polar residues" evidence="5">
    <location>
        <begin position="257"/>
        <end position="267"/>
    </location>
</feature>
<feature type="domain" description="Golgi pH regulator conserved" evidence="8">
    <location>
        <begin position="179"/>
        <end position="252"/>
    </location>
</feature>
<dbReference type="Pfam" id="PF12430">
    <property type="entry name" value="ABA_GPCR"/>
    <property type="match status" value="1"/>
</dbReference>
<keyword evidence="3 6" id="KW-1133">Transmembrane helix</keyword>
<reference evidence="9" key="1">
    <citation type="submission" date="2020-11" db="EMBL/GenBank/DDBJ databases">
        <authorList>
            <consortium name="DOE Joint Genome Institute"/>
            <person name="Ahrendt S."/>
            <person name="Riley R."/>
            <person name="Andreopoulos W."/>
            <person name="Labutti K."/>
            <person name="Pangilinan J."/>
            <person name="Ruiz-Duenas F.J."/>
            <person name="Barrasa J.M."/>
            <person name="Sanchez-Garcia M."/>
            <person name="Camarero S."/>
            <person name="Miyauchi S."/>
            <person name="Serrano A."/>
            <person name="Linde D."/>
            <person name="Babiker R."/>
            <person name="Drula E."/>
            <person name="Ayuso-Fernandez I."/>
            <person name="Pacheco R."/>
            <person name="Padilla G."/>
            <person name="Ferreira P."/>
            <person name="Barriuso J."/>
            <person name="Kellner H."/>
            <person name="Castanera R."/>
            <person name="Alfaro M."/>
            <person name="Ramirez L."/>
            <person name="Pisabarro A.G."/>
            <person name="Kuo A."/>
            <person name="Tritt A."/>
            <person name="Lipzen A."/>
            <person name="He G."/>
            <person name="Yan M."/>
            <person name="Ng V."/>
            <person name="Cullen D."/>
            <person name="Martin F."/>
            <person name="Rosso M.-N."/>
            <person name="Henrissat B."/>
            <person name="Hibbett D."/>
            <person name="Martinez A.T."/>
            <person name="Grigoriev I.V."/>
        </authorList>
    </citation>
    <scope>NUCLEOTIDE SEQUENCE</scope>
    <source>
        <strain evidence="9">AH 40177</strain>
    </source>
</reference>
<feature type="region of interest" description="Disordered" evidence="5">
    <location>
        <begin position="216"/>
        <end position="267"/>
    </location>
</feature>
<evidence type="ECO:0000256" key="1">
    <source>
        <dbReference type="ARBA" id="ARBA00004141"/>
    </source>
</evidence>
<dbReference type="PANTHER" id="PTHR15948:SF0">
    <property type="entry name" value="GOLGI PH REGULATOR A-RELATED"/>
    <property type="match status" value="1"/>
</dbReference>
<gene>
    <name evidence="9" type="ORF">BDP27DRAFT_1317793</name>
</gene>
<evidence type="ECO:0000256" key="6">
    <source>
        <dbReference type="SAM" id="Phobius"/>
    </source>
</evidence>
<dbReference type="Pfam" id="PF12537">
    <property type="entry name" value="GPHR_N"/>
    <property type="match status" value="1"/>
</dbReference>